<reference evidence="4" key="1">
    <citation type="submission" date="2017-11" db="EMBL/GenBank/DDBJ databases">
        <authorList>
            <person name="Duchaud E."/>
        </authorList>
    </citation>
    <scope>NUCLEOTIDE SEQUENCE [LARGE SCALE GENOMIC DNA]</scope>
    <source>
        <strain evidence="4">Tenacibaculum sp. TNO020</strain>
    </source>
</reference>
<evidence type="ECO:0000259" key="2">
    <source>
        <dbReference type="PROSITE" id="PS50943"/>
    </source>
</evidence>
<dbReference type="InterPro" id="IPR001387">
    <property type="entry name" value="Cro/C1-type_HTH"/>
</dbReference>
<dbReference type="GO" id="GO:0003677">
    <property type="term" value="F:DNA binding"/>
    <property type="evidence" value="ECO:0007669"/>
    <property type="project" value="UniProtKB-KW"/>
</dbReference>
<dbReference type="SMART" id="SM00530">
    <property type="entry name" value="HTH_XRE"/>
    <property type="match status" value="1"/>
</dbReference>
<name>A0A2H1YH04_9FLAO</name>
<dbReference type="OrthoDB" id="7865033at2"/>
<dbReference type="Pfam" id="PF13443">
    <property type="entry name" value="HTH_26"/>
    <property type="match status" value="1"/>
</dbReference>
<gene>
    <name evidence="3" type="ORF">TNO020_30008</name>
</gene>
<protein>
    <recommendedName>
        <fullName evidence="2">HTH cro/C1-type domain-containing protein</fullName>
    </recommendedName>
</protein>
<dbReference type="CDD" id="cd00093">
    <property type="entry name" value="HTH_XRE"/>
    <property type="match status" value="1"/>
</dbReference>
<dbReference type="Proteomes" id="UP000234211">
    <property type="component" value="Unassembled WGS sequence"/>
</dbReference>
<dbReference type="PANTHER" id="PTHR46558:SF11">
    <property type="entry name" value="HTH-TYPE TRANSCRIPTIONAL REGULATOR XRE"/>
    <property type="match status" value="1"/>
</dbReference>
<dbReference type="SUPFAM" id="SSF47413">
    <property type="entry name" value="lambda repressor-like DNA-binding domains"/>
    <property type="match status" value="1"/>
</dbReference>
<evidence type="ECO:0000313" key="3">
    <source>
        <dbReference type="EMBL" id="SOS74765.1"/>
    </source>
</evidence>
<dbReference type="InterPro" id="IPR010982">
    <property type="entry name" value="Lambda_DNA-bd_dom_sf"/>
</dbReference>
<dbReference type="EMBL" id="OENF01000023">
    <property type="protein sequence ID" value="SOS74765.1"/>
    <property type="molecule type" value="Genomic_DNA"/>
</dbReference>
<dbReference type="AlphaFoldDB" id="A0A2H1YH04"/>
<dbReference type="PROSITE" id="PS50943">
    <property type="entry name" value="HTH_CROC1"/>
    <property type="match status" value="1"/>
</dbReference>
<organism evidence="3 4">
    <name type="scientific">Tenacibaculum piscium</name>
    <dbReference type="NCBI Taxonomy" id="1458515"/>
    <lineage>
        <taxon>Bacteria</taxon>
        <taxon>Pseudomonadati</taxon>
        <taxon>Bacteroidota</taxon>
        <taxon>Flavobacteriia</taxon>
        <taxon>Flavobacteriales</taxon>
        <taxon>Flavobacteriaceae</taxon>
        <taxon>Tenacibaculum</taxon>
    </lineage>
</organism>
<evidence type="ECO:0000256" key="1">
    <source>
        <dbReference type="ARBA" id="ARBA00023125"/>
    </source>
</evidence>
<proteinExistence type="predicted"/>
<sequence>MQILRLKELLKEKSITGKELVKSIGITETSLSRIIKGDQQPRFELLLKIADVLNVDIKELFVSTKDGSSKIQVIINDKLKTFATIEDFKIFANSL</sequence>
<evidence type="ECO:0000313" key="4">
    <source>
        <dbReference type="Proteomes" id="UP000234211"/>
    </source>
</evidence>
<accession>A0A2H1YH04</accession>
<keyword evidence="1" id="KW-0238">DNA-binding</keyword>
<keyword evidence="4" id="KW-1185">Reference proteome</keyword>
<dbReference type="Gene3D" id="1.10.260.40">
    <property type="entry name" value="lambda repressor-like DNA-binding domains"/>
    <property type="match status" value="1"/>
</dbReference>
<feature type="domain" description="HTH cro/C1-type" evidence="2">
    <location>
        <begin position="6"/>
        <end position="60"/>
    </location>
</feature>
<dbReference type="PANTHER" id="PTHR46558">
    <property type="entry name" value="TRACRIPTIONAL REGULATORY PROTEIN-RELATED-RELATED"/>
    <property type="match status" value="1"/>
</dbReference>
<dbReference type="RefSeq" id="WP_101917281.1">
    <property type="nucleotide sequence ID" value="NZ_OENF01000023.1"/>
</dbReference>